<dbReference type="SUPFAM" id="SSF89392">
    <property type="entry name" value="Prokaryotic lipoproteins and lipoprotein localization factors"/>
    <property type="match status" value="1"/>
</dbReference>
<name>A0A3B0UMC2_9ZZZZ</name>
<keyword evidence="2" id="KW-0472">Membrane</keyword>
<dbReference type="EMBL" id="UOEU01000344">
    <property type="protein sequence ID" value="VAW32301.1"/>
    <property type="molecule type" value="Genomic_DNA"/>
</dbReference>
<dbReference type="InterPro" id="IPR009830">
    <property type="entry name" value="LppX/LprAFG"/>
</dbReference>
<dbReference type="GO" id="GO:0030313">
    <property type="term" value="C:cell envelope"/>
    <property type="evidence" value="ECO:0007669"/>
    <property type="project" value="UniProtKB-SubCell"/>
</dbReference>
<gene>
    <name evidence="3" type="ORF">MNBD_CHLOROFLEXI01-1052</name>
</gene>
<evidence type="ECO:0000313" key="3">
    <source>
        <dbReference type="EMBL" id="VAW32301.1"/>
    </source>
</evidence>
<evidence type="ECO:0008006" key="4">
    <source>
        <dbReference type="Google" id="ProtNLM"/>
    </source>
</evidence>
<protein>
    <recommendedName>
        <fullName evidence="4">LppX_LprAFG lipoprotein</fullName>
    </recommendedName>
</protein>
<reference evidence="3" key="1">
    <citation type="submission" date="2018-06" db="EMBL/GenBank/DDBJ databases">
        <authorList>
            <person name="Zhirakovskaya E."/>
        </authorList>
    </citation>
    <scope>NUCLEOTIDE SEQUENCE</scope>
</reference>
<proteinExistence type="predicted"/>
<dbReference type="Pfam" id="PF07161">
    <property type="entry name" value="LppX_LprAFG"/>
    <property type="match status" value="1"/>
</dbReference>
<dbReference type="AlphaFoldDB" id="A0A3B0UMC2"/>
<dbReference type="InterPro" id="IPR029046">
    <property type="entry name" value="LolA/LolB/LppX"/>
</dbReference>
<keyword evidence="2" id="KW-1003">Cell membrane</keyword>
<evidence type="ECO:0000256" key="2">
    <source>
        <dbReference type="ARBA" id="ARBA00022475"/>
    </source>
</evidence>
<organism evidence="3">
    <name type="scientific">hydrothermal vent metagenome</name>
    <dbReference type="NCBI Taxonomy" id="652676"/>
    <lineage>
        <taxon>unclassified sequences</taxon>
        <taxon>metagenomes</taxon>
        <taxon>ecological metagenomes</taxon>
    </lineage>
</organism>
<accession>A0A3B0UMC2</accession>
<dbReference type="Gene3D" id="2.50.20.20">
    <property type="match status" value="1"/>
</dbReference>
<sequence length="273" mass="30749">MAFNFPDFPIKRGVSILRCERRFGTDRHLRMPLSSKYIFLLVWLLLITAACRQPTLLEISANELVQRSAERMRDSGGFQFAIERDGAPAFLDPQETISFRRAIGAYVAPDRALATVRVIGPGIITDIDVISVAEIQWQTNVVTNVWEELPPNWGFNPAVLFDDEIGIQAVLLADLTEVQLAEPENLAESEVPDELLYSVTAVADGDNVYQMSGFLIGPEQVTLQLWIMPETFELVRIVLHEPEPNSEDGESIWQVDISHYDELIDIQPPEIDN</sequence>
<evidence type="ECO:0000256" key="1">
    <source>
        <dbReference type="ARBA" id="ARBA00004196"/>
    </source>
</evidence>
<comment type="subcellular location">
    <subcellularLocation>
        <location evidence="1">Cell envelope</location>
    </subcellularLocation>
</comment>